<dbReference type="RefSeq" id="WP_090973748.1">
    <property type="nucleotide sequence ID" value="NZ_FOLL01000010.1"/>
</dbReference>
<evidence type="ECO:0000313" key="1">
    <source>
        <dbReference type="EMBL" id="SFC39148.1"/>
    </source>
</evidence>
<dbReference type="Pfam" id="PF16215">
    <property type="entry name" value="DUF4876"/>
    <property type="match status" value="1"/>
</dbReference>
<organism evidence="1 2">
    <name type="scientific">Parapedobacter composti</name>
    <dbReference type="NCBI Taxonomy" id="623281"/>
    <lineage>
        <taxon>Bacteria</taxon>
        <taxon>Pseudomonadati</taxon>
        <taxon>Bacteroidota</taxon>
        <taxon>Sphingobacteriia</taxon>
        <taxon>Sphingobacteriales</taxon>
        <taxon>Sphingobacteriaceae</taxon>
        <taxon>Parapedobacter</taxon>
    </lineage>
</organism>
<evidence type="ECO:0000313" key="2">
    <source>
        <dbReference type="Proteomes" id="UP000199577"/>
    </source>
</evidence>
<dbReference type="Proteomes" id="UP000199577">
    <property type="component" value="Unassembled WGS sequence"/>
</dbReference>
<protein>
    <recommendedName>
        <fullName evidence="3">DUF4876 domain-containing protein</fullName>
    </recommendedName>
</protein>
<dbReference type="PROSITE" id="PS51257">
    <property type="entry name" value="PROKAR_LIPOPROTEIN"/>
    <property type="match status" value="1"/>
</dbReference>
<keyword evidence="2" id="KW-1185">Reference proteome</keyword>
<dbReference type="EMBL" id="FOLL01000010">
    <property type="protein sequence ID" value="SFC39148.1"/>
    <property type="molecule type" value="Genomic_DNA"/>
</dbReference>
<dbReference type="STRING" id="623281.SAMN05421747_11021"/>
<gene>
    <name evidence="1" type="ORF">SAMN05421747_11021</name>
</gene>
<dbReference type="AlphaFoldDB" id="A0A1I1IXS1"/>
<name>A0A1I1IXS1_9SPHI</name>
<reference evidence="1 2" key="1">
    <citation type="submission" date="2016-10" db="EMBL/GenBank/DDBJ databases">
        <authorList>
            <person name="de Groot N.N."/>
        </authorList>
    </citation>
    <scope>NUCLEOTIDE SEQUENCE [LARGE SCALE GENOMIC DNA]</scope>
    <source>
        <strain evidence="1 2">DSM 22900</strain>
    </source>
</reference>
<dbReference type="InterPro" id="IPR032627">
    <property type="entry name" value="DUF4876"/>
</dbReference>
<proteinExistence type="predicted"/>
<accession>A0A1I1IXS1</accession>
<evidence type="ECO:0008006" key="3">
    <source>
        <dbReference type="Google" id="ProtNLM"/>
    </source>
</evidence>
<dbReference type="OrthoDB" id="1409865at2"/>
<sequence length="441" mass="48658">MKQIALFLIAAAGFMACKRDNPDVVPVNLTVQVTHSLSLTEQNAFPYEQVAVTIRNLQNGSETTQQVGNNGQVTFAAIPVGRYDVTAAVTLRQADYLQLTGIDPGADVSLNASVLQQEISVGFANTIELELISGTQGAFVLKQIYYGGSDNRDGALFRDQFVEIYNNTGEVLYADGLYIARLWGRQRPDTDGHHFQANGQFDWSRSKDMPAHLDANRDYVYLRDLLRIPGDGNTYPVQPGESIIIAQNALNHKTPYTGHNGREISVRNPDLTVDLSGADFEVYYGDLPGRTPFNSDIDNPSVPNMVVIKHTGNDWILDNNGRDSYVIFRAENGLDVTALPEYFAPSLNEPNQSANTYIQLPISYIMDAVEVQPTPMEDRIPKKLQPQHDAGYTFVTGGAYSSQAVMRRVKETVNGRKVLQDANNSSADFVSIKANPRGFAE</sequence>